<organism evidence="1">
    <name type="scientific">marine sediment metagenome</name>
    <dbReference type="NCBI Taxonomy" id="412755"/>
    <lineage>
        <taxon>unclassified sequences</taxon>
        <taxon>metagenomes</taxon>
        <taxon>ecological metagenomes</taxon>
    </lineage>
</organism>
<dbReference type="EMBL" id="BARS01027055">
    <property type="protein sequence ID" value="GAG07536.1"/>
    <property type="molecule type" value="Genomic_DNA"/>
</dbReference>
<feature type="non-terminal residue" evidence="1">
    <location>
        <position position="1"/>
    </location>
</feature>
<reference evidence="1" key="1">
    <citation type="journal article" date="2014" name="Front. Microbiol.">
        <title>High frequency of phylogenetically diverse reductive dehalogenase-homologous genes in deep subseafloor sedimentary metagenomes.</title>
        <authorList>
            <person name="Kawai M."/>
            <person name="Futagami T."/>
            <person name="Toyoda A."/>
            <person name="Takaki Y."/>
            <person name="Nishi S."/>
            <person name="Hori S."/>
            <person name="Arai W."/>
            <person name="Tsubouchi T."/>
            <person name="Morono Y."/>
            <person name="Uchiyama I."/>
            <person name="Ito T."/>
            <person name="Fujiyama A."/>
            <person name="Inagaki F."/>
            <person name="Takami H."/>
        </authorList>
    </citation>
    <scope>NUCLEOTIDE SEQUENCE</scope>
    <source>
        <strain evidence="1">Expedition CK06-06</strain>
    </source>
</reference>
<protein>
    <submittedName>
        <fullName evidence="1">Uncharacterized protein</fullName>
    </submittedName>
</protein>
<gene>
    <name evidence="1" type="ORF">S01H1_42533</name>
</gene>
<comment type="caution">
    <text evidence="1">The sequence shown here is derived from an EMBL/GenBank/DDBJ whole genome shotgun (WGS) entry which is preliminary data.</text>
</comment>
<proteinExistence type="predicted"/>
<accession>X0W4B2</accession>
<sequence>HSFLKSGNLKEFLEGGYPSLPMVVYMLLKMLT</sequence>
<dbReference type="AlphaFoldDB" id="X0W4B2"/>
<evidence type="ECO:0000313" key="1">
    <source>
        <dbReference type="EMBL" id="GAG07536.1"/>
    </source>
</evidence>
<name>X0W4B2_9ZZZZ</name>